<reference evidence="2" key="1">
    <citation type="journal article" date="2016" name="Syst. Appl. Microbiol.">
        <title>Thermococcus piezophilus sp. nov., a novel hyperthermophilic and piezophilic archaeon with a broad pressure range for growth, isolated from a deepest hydrothermal vent at the Mid-Cayman Rise.</title>
        <authorList>
            <person name="Dalmasso C."/>
            <person name="Oger P."/>
            <person name="Selva G."/>
            <person name="Courtine D."/>
            <person name="L'Haridon S."/>
            <person name="Garlaschelli A."/>
            <person name="Roussel E."/>
            <person name="Miyazaki J."/>
            <person name="Reveillaud J."/>
            <person name="Jebbar M."/>
            <person name="Takai K."/>
            <person name="Maignien L."/>
            <person name="Alain K."/>
        </authorList>
    </citation>
    <scope>NUCLEOTIDE SEQUENCE [LARGE SCALE GENOMIC DNA]</scope>
    <source>
        <strain evidence="2">CDGS</strain>
    </source>
</reference>
<proteinExistence type="predicted"/>
<dbReference type="KEGG" id="tpie:A7C91_00100"/>
<keyword evidence="2" id="KW-1185">Reference proteome</keyword>
<organism evidence="1 2">
    <name type="scientific">Thermococcus piezophilus</name>
    <dbReference type="NCBI Taxonomy" id="1712654"/>
    <lineage>
        <taxon>Archaea</taxon>
        <taxon>Methanobacteriati</taxon>
        <taxon>Methanobacteriota</taxon>
        <taxon>Thermococci</taxon>
        <taxon>Thermococcales</taxon>
        <taxon>Thermococcaceae</taxon>
        <taxon>Thermococcus</taxon>
    </lineage>
</organism>
<protein>
    <submittedName>
        <fullName evidence="1">Uncharacterized protein</fullName>
    </submittedName>
</protein>
<name>A0A172WEF9_9EURY</name>
<sequence>MPFDTFHDFMEHWGGSAEGWIAYISNYPELFEKIGGTYERYGASWREYLRLLDKSLENGAGWVM</sequence>
<dbReference type="GeneID" id="69374176"/>
<accession>A0A172WEF9</accession>
<dbReference type="Proteomes" id="UP000076969">
    <property type="component" value="Chromosome"/>
</dbReference>
<evidence type="ECO:0000313" key="2">
    <source>
        <dbReference type="Proteomes" id="UP000076969"/>
    </source>
</evidence>
<gene>
    <name evidence="1" type="ORF">A7C91_00100</name>
</gene>
<dbReference type="AlphaFoldDB" id="A0A172WEF9"/>
<dbReference type="RefSeq" id="WP_068663831.1">
    <property type="nucleotide sequence ID" value="NZ_CP015520.1"/>
</dbReference>
<evidence type="ECO:0000313" key="1">
    <source>
        <dbReference type="EMBL" id="ANF21785.1"/>
    </source>
</evidence>
<dbReference type="EMBL" id="CP015520">
    <property type="protein sequence ID" value="ANF21785.1"/>
    <property type="molecule type" value="Genomic_DNA"/>
</dbReference>
<dbReference type="STRING" id="1712654.A7C91_00100"/>